<comment type="similarity">
    <text evidence="1">Belongs to the Fmt family.</text>
</comment>
<protein>
    <submittedName>
        <fullName evidence="6">Formyl transferase</fullName>
    </submittedName>
</protein>
<evidence type="ECO:0000313" key="6">
    <source>
        <dbReference type="EMBL" id="UOE20737.1"/>
    </source>
</evidence>
<reference evidence="6" key="1">
    <citation type="submission" date="2020-10" db="EMBL/GenBank/DDBJ databases">
        <title>De novo genome project of the cellulose decomposer Thermobifida halotolerans type strain.</title>
        <authorList>
            <person name="Nagy I."/>
            <person name="Horvath B."/>
            <person name="Kukolya J."/>
            <person name="Nagy I."/>
            <person name="Orsini M."/>
        </authorList>
    </citation>
    <scope>NUCLEOTIDE SEQUENCE</scope>
    <source>
        <strain evidence="6">DSM 44931</strain>
    </source>
</reference>
<evidence type="ECO:0000256" key="2">
    <source>
        <dbReference type="ARBA" id="ARBA00022679"/>
    </source>
</evidence>
<evidence type="ECO:0000256" key="3">
    <source>
        <dbReference type="ARBA" id="ARBA00022917"/>
    </source>
</evidence>
<dbReference type="Proteomes" id="UP000265719">
    <property type="component" value="Chromosome"/>
</dbReference>
<evidence type="ECO:0000256" key="1">
    <source>
        <dbReference type="ARBA" id="ARBA00010699"/>
    </source>
</evidence>
<accession>A0AA97LYS4</accession>
<dbReference type="Pfam" id="PF00551">
    <property type="entry name" value="Formyl_trans_N"/>
    <property type="match status" value="1"/>
</dbReference>
<sequence>MPETARVILLSEVNSKLGEPFLDMLHHHPLTDLAAVVTSPPGKLCDYFVADERQVDLEAQAKTLGVPVLRPKSVNAPEVVARLRALEPDYLIVGNFQQILKADLLAVPKVTSVNFHPSPLPRYAGLAPFYWMVRNGETDGAVTAIEMAAGVDTGAVLAQHATPLTGRETALELRTVQERANVLMLLDLIPQLAARTFTRTPQDPSERTYFTRPGPDDYRLDFAYPAHKVACHVRAGYRHPGAFARTRDGRTVTILSVGEPVVGPGEPPAPGLVRTTSEGVFVGCCDAWLRVLTVDRDGRETPAQTSDVLVDGRMLESSGTAEVAEEVLA</sequence>
<dbReference type="Gene3D" id="3.40.50.12230">
    <property type="match status" value="1"/>
</dbReference>
<dbReference type="RefSeq" id="WP_068692456.1">
    <property type="nucleotide sequence ID" value="NZ_CP063196.1"/>
</dbReference>
<dbReference type="InterPro" id="IPR044135">
    <property type="entry name" value="Met-tRNA-FMT_C"/>
</dbReference>
<gene>
    <name evidence="6" type="ORF">NI17_005925</name>
</gene>
<dbReference type="CDD" id="cd08704">
    <property type="entry name" value="Met_tRNA_FMT_C"/>
    <property type="match status" value="1"/>
</dbReference>
<evidence type="ECO:0000313" key="7">
    <source>
        <dbReference type="Proteomes" id="UP000265719"/>
    </source>
</evidence>
<keyword evidence="2 6" id="KW-0808">Transferase</keyword>
<dbReference type="SUPFAM" id="SSF53328">
    <property type="entry name" value="Formyltransferase"/>
    <property type="match status" value="1"/>
</dbReference>
<dbReference type="AlphaFoldDB" id="A0AA97LYS4"/>
<proteinExistence type="inferred from homology"/>
<dbReference type="PANTHER" id="PTHR11138:SF5">
    <property type="entry name" value="METHIONYL-TRNA FORMYLTRANSFERASE, MITOCHONDRIAL"/>
    <property type="match status" value="1"/>
</dbReference>
<dbReference type="GO" id="GO:0004479">
    <property type="term" value="F:methionyl-tRNA formyltransferase activity"/>
    <property type="evidence" value="ECO:0007669"/>
    <property type="project" value="TreeGrafter"/>
</dbReference>
<dbReference type="InterPro" id="IPR011034">
    <property type="entry name" value="Formyl_transferase-like_C_sf"/>
</dbReference>
<evidence type="ECO:0000259" key="4">
    <source>
        <dbReference type="Pfam" id="PF00551"/>
    </source>
</evidence>
<feature type="domain" description="Formyl transferase C-terminal" evidence="5">
    <location>
        <begin position="215"/>
        <end position="300"/>
    </location>
</feature>
<dbReference type="Pfam" id="PF02911">
    <property type="entry name" value="Formyl_trans_C"/>
    <property type="match status" value="1"/>
</dbReference>
<dbReference type="PANTHER" id="PTHR11138">
    <property type="entry name" value="METHIONYL-TRNA FORMYLTRANSFERASE"/>
    <property type="match status" value="1"/>
</dbReference>
<organism evidence="6 7">
    <name type="scientific">Thermobifida halotolerans</name>
    <dbReference type="NCBI Taxonomy" id="483545"/>
    <lineage>
        <taxon>Bacteria</taxon>
        <taxon>Bacillati</taxon>
        <taxon>Actinomycetota</taxon>
        <taxon>Actinomycetes</taxon>
        <taxon>Streptosporangiales</taxon>
        <taxon>Nocardiopsidaceae</taxon>
        <taxon>Thermobifida</taxon>
    </lineage>
</organism>
<evidence type="ECO:0000259" key="5">
    <source>
        <dbReference type="Pfam" id="PF02911"/>
    </source>
</evidence>
<dbReference type="InterPro" id="IPR036477">
    <property type="entry name" value="Formyl_transf_N_sf"/>
</dbReference>
<keyword evidence="3" id="KW-0648">Protein biosynthesis</keyword>
<keyword evidence="7" id="KW-1185">Reference proteome</keyword>
<dbReference type="GO" id="GO:0005829">
    <property type="term" value="C:cytosol"/>
    <property type="evidence" value="ECO:0007669"/>
    <property type="project" value="TreeGrafter"/>
</dbReference>
<dbReference type="KEGG" id="thao:NI17_005925"/>
<dbReference type="EMBL" id="CP063196">
    <property type="protein sequence ID" value="UOE20737.1"/>
    <property type="molecule type" value="Genomic_DNA"/>
</dbReference>
<feature type="domain" description="Formyl transferase N-terminal" evidence="4">
    <location>
        <begin position="7"/>
        <end position="175"/>
    </location>
</feature>
<dbReference type="SUPFAM" id="SSF50486">
    <property type="entry name" value="FMT C-terminal domain-like"/>
    <property type="match status" value="1"/>
</dbReference>
<name>A0AA97LYS4_9ACTN</name>
<dbReference type="InterPro" id="IPR002376">
    <property type="entry name" value="Formyl_transf_N"/>
</dbReference>
<dbReference type="InterPro" id="IPR005793">
    <property type="entry name" value="Formyl_trans_C"/>
</dbReference>